<comment type="caution">
    <text evidence="13">The sequence shown here is derived from an EMBL/GenBank/DDBJ whole genome shotgun (WGS) entry which is preliminary data.</text>
</comment>
<keyword evidence="5 9" id="KW-0798">TonB box</keyword>
<evidence type="ECO:0000256" key="2">
    <source>
        <dbReference type="ARBA" id="ARBA00022448"/>
    </source>
</evidence>
<organism evidence="13 14">
    <name type="scientific">Novosphingobium lindaniclasticum LE124</name>
    <dbReference type="NCBI Taxonomy" id="1096930"/>
    <lineage>
        <taxon>Bacteria</taxon>
        <taxon>Pseudomonadati</taxon>
        <taxon>Pseudomonadota</taxon>
        <taxon>Alphaproteobacteria</taxon>
        <taxon>Sphingomonadales</taxon>
        <taxon>Sphingomonadaceae</taxon>
        <taxon>Novosphingobium</taxon>
    </lineage>
</organism>
<dbReference type="OrthoDB" id="7051241at2"/>
<dbReference type="Proteomes" id="UP000015527">
    <property type="component" value="Unassembled WGS sequence"/>
</dbReference>
<dbReference type="InterPro" id="IPR012910">
    <property type="entry name" value="Plug_dom"/>
</dbReference>
<protein>
    <recommendedName>
        <fullName evidence="15">TonB-denpendent receptor</fullName>
    </recommendedName>
</protein>
<dbReference type="InterPro" id="IPR000531">
    <property type="entry name" value="Beta-barrel_TonB"/>
</dbReference>
<comment type="similarity">
    <text evidence="8 9">Belongs to the TonB-dependent receptor family.</text>
</comment>
<keyword evidence="6 8" id="KW-0472">Membrane</keyword>
<name>T0HSH4_9SPHN</name>
<evidence type="ECO:0000259" key="11">
    <source>
        <dbReference type="Pfam" id="PF00593"/>
    </source>
</evidence>
<evidence type="ECO:0000256" key="7">
    <source>
        <dbReference type="ARBA" id="ARBA00023237"/>
    </source>
</evidence>
<dbReference type="InterPro" id="IPR039426">
    <property type="entry name" value="TonB-dep_rcpt-like"/>
</dbReference>
<evidence type="ECO:0000256" key="9">
    <source>
        <dbReference type="RuleBase" id="RU003357"/>
    </source>
</evidence>
<accession>T0HSH4</accession>
<reference evidence="13 14" key="1">
    <citation type="journal article" date="2013" name="Genome Announc.">
        <title>Genome Sequence of Novosphingobium lindaniclasticum LE124T, Isolated from a Hexachlorocyclohexane Dumpsite.</title>
        <authorList>
            <person name="Saxena A."/>
            <person name="Nayyar N."/>
            <person name="Sangwan N."/>
            <person name="Kumari R."/>
            <person name="Khurana J.P."/>
            <person name="Lal R."/>
        </authorList>
    </citation>
    <scope>NUCLEOTIDE SEQUENCE [LARGE SCALE GENOMIC DNA]</scope>
    <source>
        <strain evidence="13 14">LE124</strain>
    </source>
</reference>
<keyword evidence="2 8" id="KW-0813">Transport</keyword>
<dbReference type="PANTHER" id="PTHR47234:SF2">
    <property type="entry name" value="TONB-DEPENDENT RECEPTOR"/>
    <property type="match status" value="1"/>
</dbReference>
<dbReference type="Pfam" id="PF00593">
    <property type="entry name" value="TonB_dep_Rec_b-barrel"/>
    <property type="match status" value="1"/>
</dbReference>
<keyword evidence="4 8" id="KW-0812">Transmembrane</keyword>
<dbReference type="Pfam" id="PF07715">
    <property type="entry name" value="Plug"/>
    <property type="match status" value="1"/>
</dbReference>
<evidence type="ECO:0000313" key="13">
    <source>
        <dbReference type="EMBL" id="EQB15083.1"/>
    </source>
</evidence>
<feature type="domain" description="TonB-dependent receptor plug" evidence="12">
    <location>
        <begin position="76"/>
        <end position="182"/>
    </location>
</feature>
<dbReference type="RefSeq" id="WP_021234349.1">
    <property type="nucleotide sequence ID" value="NZ_ATHL01000077.1"/>
</dbReference>
<dbReference type="Gene3D" id="2.40.170.20">
    <property type="entry name" value="TonB-dependent receptor, beta-barrel domain"/>
    <property type="match status" value="1"/>
</dbReference>
<dbReference type="InterPro" id="IPR037066">
    <property type="entry name" value="Plug_dom_sf"/>
</dbReference>
<dbReference type="InterPro" id="IPR036942">
    <property type="entry name" value="Beta-barrel_TonB_sf"/>
</dbReference>
<proteinExistence type="inferred from homology"/>
<evidence type="ECO:0000256" key="6">
    <source>
        <dbReference type="ARBA" id="ARBA00023136"/>
    </source>
</evidence>
<feature type="chain" id="PRO_5004576690" description="TonB-denpendent receptor" evidence="10">
    <location>
        <begin position="39"/>
        <end position="997"/>
    </location>
</feature>
<evidence type="ECO:0000256" key="8">
    <source>
        <dbReference type="PROSITE-ProRule" id="PRU01360"/>
    </source>
</evidence>
<evidence type="ECO:0000256" key="4">
    <source>
        <dbReference type="ARBA" id="ARBA00022692"/>
    </source>
</evidence>
<evidence type="ECO:0000313" key="14">
    <source>
        <dbReference type="Proteomes" id="UP000015527"/>
    </source>
</evidence>
<dbReference type="Gene3D" id="2.170.130.10">
    <property type="entry name" value="TonB-dependent receptor, plug domain"/>
    <property type="match status" value="1"/>
</dbReference>
<feature type="domain" description="TonB-dependent receptor-like beta-barrel" evidence="11">
    <location>
        <begin position="525"/>
        <end position="962"/>
    </location>
</feature>
<sequence>MTNESSRSHGSRSAKCAFHVATLIGASALAIVSASASAQDASSGASESVAANNEAANDIVVTGSRIARRDFAADSPIVTVGAGALEARGDVTLEAKLNQLPQFVPGATAYANNIAGSGQATLNLRGLGPSRNLVLLDGQRLQPSSASLAIDINTLPAILIDNVEIISGGASAVYGSDAISGVVNFKLKRNFNGLQLDAQHSLTGKGDGATRDYSLLAGTKLFGGRGHLMVAGEYYQRDTVKTGSRDFYSRAFSQGGSNSASNTLPTGTYTPTASNLPNGAVVNSVFATYGAVGSAIPAATILGFNNDGSLFTDNNGIRNFRSGSAATGYSARGNVLYYDPNVEVDLLAPMTRYSGFARLDYEVSDNIDAYVQGSYTNYTTVNNGSGTLAQGNTALSVPVTNPFIPADLATILASRTQPNANFTVVKRFTDAGRRIVEHENDVYQITAGLRGRLPGMDLSWELFGSHGETIVHDRITGGAVTMTAARTLLNARDGGRSICEGGLNVFGNQPISADCINYLTAETDSRTRLTQDNIEGNVQGALFDLPAGEVRFAAGGNYRRQGYKFTADPLLIPNPPEVIGFNSAASSQGSTSVVEGYAELLVPLLADLPLIRKLELDAAYRYSHYNITGGVSAYKADINWEVARGLRLRGGYQRAVRAPNVGELFQGGLVNYSNLGSAPSGGDPCDVRSAYRTGANAAQVRSLCIAQGVPQNVIDTYSANYTQVPGTTTGSKALSPETADTYTIGAVIDSPFQGSALLRGMTLSVDYYNISIKDAIGTITGPTMVANCFNANGSNPNYAQSSVYCQNIVRNADGTIFNLNQPYLNLGGYKTSGIDAQFDWRIPLEAVGFGGNPGDLLLNVVVNKLETFKIQNLPGAAYIDLAGTIGSGNTYVPWRVNTTLTYQADDWSLGVRWRHLSALRDYTSITTPSAVLLGVGAYNTVDLFGRVAVTDGFELRGGIDNLTDREPPVVGGRLGNTDAGTYDPLGRRFYIAARAKF</sequence>
<comment type="subcellular location">
    <subcellularLocation>
        <location evidence="1 8">Cell outer membrane</location>
        <topology evidence="1 8">Multi-pass membrane protein</topology>
    </subcellularLocation>
</comment>
<keyword evidence="10" id="KW-0732">Signal</keyword>
<keyword evidence="14" id="KW-1185">Reference proteome</keyword>
<dbReference type="eggNOG" id="COG4206">
    <property type="taxonomic scope" value="Bacteria"/>
</dbReference>
<keyword evidence="3 8" id="KW-1134">Transmembrane beta strand</keyword>
<evidence type="ECO:0000259" key="12">
    <source>
        <dbReference type="Pfam" id="PF07715"/>
    </source>
</evidence>
<dbReference type="PANTHER" id="PTHR47234">
    <property type="match status" value="1"/>
</dbReference>
<evidence type="ECO:0000256" key="1">
    <source>
        <dbReference type="ARBA" id="ARBA00004571"/>
    </source>
</evidence>
<dbReference type="AlphaFoldDB" id="T0HSH4"/>
<keyword evidence="7 8" id="KW-0998">Cell outer membrane</keyword>
<dbReference type="eggNOG" id="COG4771">
    <property type="taxonomic scope" value="Bacteria"/>
</dbReference>
<evidence type="ECO:0000256" key="10">
    <source>
        <dbReference type="SAM" id="SignalP"/>
    </source>
</evidence>
<evidence type="ECO:0000256" key="3">
    <source>
        <dbReference type="ARBA" id="ARBA00022452"/>
    </source>
</evidence>
<dbReference type="PROSITE" id="PS52016">
    <property type="entry name" value="TONB_DEPENDENT_REC_3"/>
    <property type="match status" value="1"/>
</dbReference>
<dbReference type="GO" id="GO:0009279">
    <property type="term" value="C:cell outer membrane"/>
    <property type="evidence" value="ECO:0007669"/>
    <property type="project" value="UniProtKB-SubCell"/>
</dbReference>
<dbReference type="PATRIC" id="fig|1096930.3.peg.2500"/>
<dbReference type="SUPFAM" id="SSF56935">
    <property type="entry name" value="Porins"/>
    <property type="match status" value="1"/>
</dbReference>
<gene>
    <name evidence="13" type="ORF">L284_12520</name>
</gene>
<evidence type="ECO:0008006" key="15">
    <source>
        <dbReference type="Google" id="ProtNLM"/>
    </source>
</evidence>
<evidence type="ECO:0000256" key="5">
    <source>
        <dbReference type="ARBA" id="ARBA00023077"/>
    </source>
</evidence>
<dbReference type="EMBL" id="ATHL01000077">
    <property type="protein sequence ID" value="EQB15083.1"/>
    <property type="molecule type" value="Genomic_DNA"/>
</dbReference>
<feature type="signal peptide" evidence="10">
    <location>
        <begin position="1"/>
        <end position="38"/>
    </location>
</feature>